<dbReference type="InterPro" id="IPR050679">
    <property type="entry name" value="Bact_HTH_transcr_reg"/>
</dbReference>
<feature type="domain" description="HTH gntR-type" evidence="4">
    <location>
        <begin position="256"/>
        <end position="324"/>
    </location>
</feature>
<organism evidence="5 6">
    <name type="scientific">Blautia producta</name>
    <dbReference type="NCBI Taxonomy" id="33035"/>
    <lineage>
        <taxon>Bacteria</taxon>
        <taxon>Bacillati</taxon>
        <taxon>Bacillota</taxon>
        <taxon>Clostridia</taxon>
        <taxon>Lachnospirales</taxon>
        <taxon>Lachnospiraceae</taxon>
        <taxon>Blautia</taxon>
    </lineage>
</organism>
<dbReference type="GO" id="GO:0003700">
    <property type="term" value="F:DNA-binding transcription factor activity"/>
    <property type="evidence" value="ECO:0007669"/>
    <property type="project" value="InterPro"/>
</dbReference>
<dbReference type="EMBL" id="CP039126">
    <property type="protein sequence ID" value="QMW78462.1"/>
    <property type="molecule type" value="Genomic_DNA"/>
</dbReference>
<evidence type="ECO:0000256" key="3">
    <source>
        <dbReference type="ARBA" id="ARBA00023163"/>
    </source>
</evidence>
<dbReference type="InterPro" id="IPR036388">
    <property type="entry name" value="WH-like_DNA-bd_sf"/>
</dbReference>
<protein>
    <submittedName>
        <fullName evidence="5">GntR family transcriptional regulator</fullName>
    </submittedName>
</protein>
<feature type="domain" description="HTH gntR-type" evidence="4">
    <location>
        <begin position="17"/>
        <end position="85"/>
    </location>
</feature>
<accession>A0A7G5MV19</accession>
<dbReference type="Proteomes" id="UP000515789">
    <property type="component" value="Chromosome"/>
</dbReference>
<evidence type="ECO:0000313" key="5">
    <source>
        <dbReference type="EMBL" id="QMW78462.1"/>
    </source>
</evidence>
<dbReference type="GO" id="GO:0003677">
    <property type="term" value="F:DNA binding"/>
    <property type="evidence" value="ECO:0007669"/>
    <property type="project" value="UniProtKB-KW"/>
</dbReference>
<dbReference type="SMART" id="SM00345">
    <property type="entry name" value="HTH_GNTR"/>
    <property type="match status" value="2"/>
</dbReference>
<gene>
    <name evidence="5" type="ORF">E5259_13150</name>
</gene>
<sequence>MEITLSHGGNERLRSEQQFSNLVYEYFLERIQFRYYKYGDYLPSIDTLCREFSVSALTVKIALQRLRAEGYIDMRNGRSTKVIFQQTPEEARVRAGQYFSLRIKSFQDLYQTTQVIIMPLLLECFRRMDDEDLSYLSRLSDGDNADDILQFFCFVFQKMDNPLVMNLYWETSVFWGPLFVKQEEDTYSSDMSLLHREMKKCILLAKEKNWTLLAEETKRFRLDSVGSAVSHLEQIVSPAKKERQIPFVWRIYRDRPQICYSLVSLLLHEIYMGRYRGKDFLPSYDKMAEEYQVSVSTVRRTIKLLNQMGAVRTINGKGTKVLGLGEPCNILDLDNPAIRRNLAFFVQSFELLLYSCDTVMGDYLAVITSEEKRELIRQLEDNLEKERCELSLWCCLLSITRHSPLQGIREIYGRIYSLFLWGYHLKTSHEENAELNQAIHCFTTAMIERLKKNDIAGCAESMKALVTRQFPAAEQFLHKCGFQPEELRLTPSIRLFVTGEGC</sequence>
<dbReference type="InterPro" id="IPR000524">
    <property type="entry name" value="Tscrpt_reg_HTH_GntR"/>
</dbReference>
<keyword evidence="2" id="KW-0238">DNA-binding</keyword>
<evidence type="ECO:0000313" key="6">
    <source>
        <dbReference type="Proteomes" id="UP000515789"/>
    </source>
</evidence>
<evidence type="ECO:0000256" key="2">
    <source>
        <dbReference type="ARBA" id="ARBA00023125"/>
    </source>
</evidence>
<dbReference type="InterPro" id="IPR036390">
    <property type="entry name" value="WH_DNA-bd_sf"/>
</dbReference>
<evidence type="ECO:0000256" key="1">
    <source>
        <dbReference type="ARBA" id="ARBA00023015"/>
    </source>
</evidence>
<dbReference type="PANTHER" id="PTHR44846">
    <property type="entry name" value="MANNOSYL-D-GLYCERATE TRANSPORT/METABOLISM SYSTEM REPRESSOR MNGR-RELATED"/>
    <property type="match status" value="1"/>
</dbReference>
<keyword evidence="3" id="KW-0804">Transcription</keyword>
<dbReference type="PROSITE" id="PS50949">
    <property type="entry name" value="HTH_GNTR"/>
    <property type="match status" value="2"/>
</dbReference>
<dbReference type="CDD" id="cd07377">
    <property type="entry name" value="WHTH_GntR"/>
    <property type="match status" value="1"/>
</dbReference>
<keyword evidence="1" id="KW-0805">Transcription regulation</keyword>
<dbReference type="Pfam" id="PF00392">
    <property type="entry name" value="GntR"/>
    <property type="match status" value="2"/>
</dbReference>
<dbReference type="SUPFAM" id="SSF46785">
    <property type="entry name" value="Winged helix' DNA-binding domain"/>
    <property type="match status" value="2"/>
</dbReference>
<reference evidence="5 6" key="1">
    <citation type="submission" date="2019-04" db="EMBL/GenBank/DDBJ databases">
        <authorList>
            <person name="Schori C."/>
            <person name="Ahrens C."/>
        </authorList>
    </citation>
    <scope>NUCLEOTIDE SEQUENCE [LARGE SCALE GENOMIC DNA]</scope>
    <source>
        <strain evidence="5 6">DSM 2950</strain>
    </source>
</reference>
<evidence type="ECO:0000259" key="4">
    <source>
        <dbReference type="PROSITE" id="PS50949"/>
    </source>
</evidence>
<dbReference type="PANTHER" id="PTHR44846:SF1">
    <property type="entry name" value="MANNOSYL-D-GLYCERATE TRANSPORT_METABOLISM SYSTEM REPRESSOR MNGR-RELATED"/>
    <property type="match status" value="1"/>
</dbReference>
<name>A0A7G5MV19_9FIRM</name>
<dbReference type="Gene3D" id="1.10.10.10">
    <property type="entry name" value="Winged helix-like DNA-binding domain superfamily/Winged helix DNA-binding domain"/>
    <property type="match status" value="2"/>
</dbReference>
<dbReference type="GO" id="GO:0045892">
    <property type="term" value="P:negative regulation of DNA-templated transcription"/>
    <property type="evidence" value="ECO:0007669"/>
    <property type="project" value="TreeGrafter"/>
</dbReference>
<dbReference type="AlphaFoldDB" id="A0A7G5MV19"/>
<proteinExistence type="predicted"/>